<evidence type="ECO:0000313" key="3">
    <source>
        <dbReference type="Proteomes" id="UP001066276"/>
    </source>
</evidence>
<protein>
    <submittedName>
        <fullName evidence="2">Uncharacterized protein</fullName>
    </submittedName>
</protein>
<reference evidence="2" key="1">
    <citation type="journal article" date="2022" name="bioRxiv">
        <title>Sequencing and chromosome-scale assembly of the giantPleurodeles waltlgenome.</title>
        <authorList>
            <person name="Brown T."/>
            <person name="Elewa A."/>
            <person name="Iarovenko S."/>
            <person name="Subramanian E."/>
            <person name="Araus A.J."/>
            <person name="Petzold A."/>
            <person name="Susuki M."/>
            <person name="Suzuki K.-i.T."/>
            <person name="Hayashi T."/>
            <person name="Toyoda A."/>
            <person name="Oliveira C."/>
            <person name="Osipova E."/>
            <person name="Leigh N.D."/>
            <person name="Simon A."/>
            <person name="Yun M.H."/>
        </authorList>
    </citation>
    <scope>NUCLEOTIDE SEQUENCE</scope>
    <source>
        <strain evidence="2">20211129_DDA</strain>
        <tissue evidence="2">Liver</tissue>
    </source>
</reference>
<gene>
    <name evidence="2" type="ORF">NDU88_003866</name>
</gene>
<dbReference type="EMBL" id="JANPWB010000015">
    <property type="protein sequence ID" value="KAJ1090737.1"/>
    <property type="molecule type" value="Genomic_DNA"/>
</dbReference>
<name>A0AAV7LK37_PLEWA</name>
<evidence type="ECO:0000313" key="2">
    <source>
        <dbReference type="EMBL" id="KAJ1090737.1"/>
    </source>
</evidence>
<organism evidence="2 3">
    <name type="scientific">Pleurodeles waltl</name>
    <name type="common">Iberian ribbed newt</name>
    <dbReference type="NCBI Taxonomy" id="8319"/>
    <lineage>
        <taxon>Eukaryota</taxon>
        <taxon>Metazoa</taxon>
        <taxon>Chordata</taxon>
        <taxon>Craniata</taxon>
        <taxon>Vertebrata</taxon>
        <taxon>Euteleostomi</taxon>
        <taxon>Amphibia</taxon>
        <taxon>Batrachia</taxon>
        <taxon>Caudata</taxon>
        <taxon>Salamandroidea</taxon>
        <taxon>Salamandridae</taxon>
        <taxon>Pleurodelinae</taxon>
        <taxon>Pleurodeles</taxon>
    </lineage>
</organism>
<dbReference type="Proteomes" id="UP001066276">
    <property type="component" value="Chromosome 11"/>
</dbReference>
<feature type="compositionally biased region" description="Basic residues" evidence="1">
    <location>
        <begin position="80"/>
        <end position="96"/>
    </location>
</feature>
<feature type="region of interest" description="Disordered" evidence="1">
    <location>
        <begin position="1"/>
        <end position="96"/>
    </location>
</feature>
<proteinExistence type="predicted"/>
<sequence length="96" mass="10381">MHSRTRAGGCTGTSPATPPQRKGTCWRAGKGAYPASGTKKDRTYEGVQLPNRHALSTRGERHASEGHISVARFLPLSATSKKKKRGRKDRRKAPGA</sequence>
<dbReference type="AlphaFoldDB" id="A0AAV7LK37"/>
<keyword evidence="3" id="KW-1185">Reference proteome</keyword>
<evidence type="ECO:0000256" key="1">
    <source>
        <dbReference type="SAM" id="MobiDB-lite"/>
    </source>
</evidence>
<comment type="caution">
    <text evidence="2">The sequence shown here is derived from an EMBL/GenBank/DDBJ whole genome shotgun (WGS) entry which is preliminary data.</text>
</comment>
<accession>A0AAV7LK37</accession>